<dbReference type="GO" id="GO:0003700">
    <property type="term" value="F:DNA-binding transcription factor activity"/>
    <property type="evidence" value="ECO:0007669"/>
    <property type="project" value="InterPro"/>
</dbReference>
<reference evidence="5 6" key="1">
    <citation type="submission" date="2014-04" db="EMBL/GenBank/DDBJ databases">
        <title>Aquimarina sp. 22II-S11-z7 Genome Sequencing.</title>
        <authorList>
            <person name="Lai Q."/>
        </authorList>
    </citation>
    <scope>NUCLEOTIDE SEQUENCE [LARGE SCALE GENOMIC DNA]</scope>
    <source>
        <strain evidence="5 6">22II-S11-z7</strain>
    </source>
</reference>
<dbReference type="Proteomes" id="UP000023541">
    <property type="component" value="Unassembled WGS sequence"/>
</dbReference>
<proteinExistence type="predicted"/>
<dbReference type="Gene3D" id="2.60.120.10">
    <property type="entry name" value="Jelly Rolls"/>
    <property type="match status" value="1"/>
</dbReference>
<dbReference type="PANTHER" id="PTHR43280:SF32">
    <property type="entry name" value="TRANSCRIPTIONAL REGULATORY PROTEIN"/>
    <property type="match status" value="1"/>
</dbReference>
<evidence type="ECO:0000259" key="4">
    <source>
        <dbReference type="PROSITE" id="PS01124"/>
    </source>
</evidence>
<sequence length="295" mass="34441">MRPVKAIEKVPNYHLYGNKIEGEIASFFNMRRLEELSDGVTTVVHHPHRHFNLFQIIWVTHGRGNIMIDEKMYEMKKGTLFYIHPGVVHACENSNDFKGFVLHFSPDVLLSQMGTNTSFEIINTAIHNTFLAVRTNEEEKAISSSITELWKEFTNDYVEKDQIIKNHLNVLMIHIQRQMHNDQDFGVSTSGNMIVKSFRALIEQEYKKERSVSYYASLLHITPTYLNDTVKKSTGKTAGELIRERVILEAKRLLIFSKQSISEIAFELHFEDSAYFWKFFKKYVSISPKSFREQH</sequence>
<organism evidence="5 6">
    <name type="scientific">Aquimarina atlantica</name>
    <dbReference type="NCBI Taxonomy" id="1317122"/>
    <lineage>
        <taxon>Bacteria</taxon>
        <taxon>Pseudomonadati</taxon>
        <taxon>Bacteroidota</taxon>
        <taxon>Flavobacteriia</taxon>
        <taxon>Flavobacteriales</taxon>
        <taxon>Flavobacteriaceae</taxon>
        <taxon>Aquimarina</taxon>
    </lineage>
</organism>
<evidence type="ECO:0000313" key="6">
    <source>
        <dbReference type="Proteomes" id="UP000023541"/>
    </source>
</evidence>
<dbReference type="GO" id="GO:0043565">
    <property type="term" value="F:sequence-specific DNA binding"/>
    <property type="evidence" value="ECO:0007669"/>
    <property type="project" value="InterPro"/>
</dbReference>
<name>A0A023BZ44_9FLAO</name>
<dbReference type="OrthoDB" id="2585681at2"/>
<keyword evidence="2" id="KW-0238">DNA-binding</keyword>
<evidence type="ECO:0000313" key="5">
    <source>
        <dbReference type="EMBL" id="EZH75214.1"/>
    </source>
</evidence>
<dbReference type="EMBL" id="AQRA01000001">
    <property type="protein sequence ID" value="EZH75214.1"/>
    <property type="molecule type" value="Genomic_DNA"/>
</dbReference>
<dbReference type="Pfam" id="PF12833">
    <property type="entry name" value="HTH_18"/>
    <property type="match status" value="1"/>
</dbReference>
<dbReference type="InterPro" id="IPR003313">
    <property type="entry name" value="AraC-bd"/>
</dbReference>
<dbReference type="RefSeq" id="WP_034237517.1">
    <property type="nucleotide sequence ID" value="NZ_AQRA01000001.1"/>
</dbReference>
<dbReference type="PANTHER" id="PTHR43280">
    <property type="entry name" value="ARAC-FAMILY TRANSCRIPTIONAL REGULATOR"/>
    <property type="match status" value="1"/>
</dbReference>
<dbReference type="AlphaFoldDB" id="A0A023BZ44"/>
<keyword evidence="3" id="KW-0804">Transcription</keyword>
<keyword evidence="6" id="KW-1185">Reference proteome</keyword>
<dbReference type="InterPro" id="IPR014710">
    <property type="entry name" value="RmlC-like_jellyroll"/>
</dbReference>
<dbReference type="STRING" id="1317122.ATO12_00110"/>
<dbReference type="Gene3D" id="1.10.10.60">
    <property type="entry name" value="Homeodomain-like"/>
    <property type="match status" value="1"/>
</dbReference>
<dbReference type="InterPro" id="IPR018060">
    <property type="entry name" value="HTH_AraC"/>
</dbReference>
<dbReference type="InterPro" id="IPR037923">
    <property type="entry name" value="HTH-like"/>
</dbReference>
<dbReference type="SUPFAM" id="SSF51215">
    <property type="entry name" value="Regulatory protein AraC"/>
    <property type="match status" value="1"/>
</dbReference>
<dbReference type="SUPFAM" id="SSF46689">
    <property type="entry name" value="Homeodomain-like"/>
    <property type="match status" value="1"/>
</dbReference>
<evidence type="ECO:0000256" key="3">
    <source>
        <dbReference type="ARBA" id="ARBA00023163"/>
    </source>
</evidence>
<dbReference type="InterPro" id="IPR009057">
    <property type="entry name" value="Homeodomain-like_sf"/>
</dbReference>
<keyword evidence="1" id="KW-0805">Transcription regulation</keyword>
<feature type="domain" description="HTH araC/xylS-type" evidence="4">
    <location>
        <begin position="196"/>
        <end position="294"/>
    </location>
</feature>
<accession>A0A023BZ44</accession>
<evidence type="ECO:0000256" key="2">
    <source>
        <dbReference type="ARBA" id="ARBA00023125"/>
    </source>
</evidence>
<comment type="caution">
    <text evidence="5">The sequence shown here is derived from an EMBL/GenBank/DDBJ whole genome shotgun (WGS) entry which is preliminary data.</text>
</comment>
<gene>
    <name evidence="5" type="ORF">ATO12_00110</name>
</gene>
<evidence type="ECO:0000256" key="1">
    <source>
        <dbReference type="ARBA" id="ARBA00023015"/>
    </source>
</evidence>
<dbReference type="eggNOG" id="COG2207">
    <property type="taxonomic scope" value="Bacteria"/>
</dbReference>
<dbReference type="Pfam" id="PF02311">
    <property type="entry name" value="AraC_binding"/>
    <property type="match status" value="1"/>
</dbReference>
<protein>
    <recommendedName>
        <fullName evidence="4">HTH araC/xylS-type domain-containing protein</fullName>
    </recommendedName>
</protein>
<dbReference type="SMART" id="SM00342">
    <property type="entry name" value="HTH_ARAC"/>
    <property type="match status" value="1"/>
</dbReference>
<dbReference type="PROSITE" id="PS01124">
    <property type="entry name" value="HTH_ARAC_FAMILY_2"/>
    <property type="match status" value="1"/>
</dbReference>